<organism evidence="1 2">
    <name type="scientific">Halalkalibacter wakoensis JCM 9140</name>
    <dbReference type="NCBI Taxonomy" id="1236970"/>
    <lineage>
        <taxon>Bacteria</taxon>
        <taxon>Bacillati</taxon>
        <taxon>Bacillota</taxon>
        <taxon>Bacilli</taxon>
        <taxon>Bacillales</taxon>
        <taxon>Bacillaceae</taxon>
        <taxon>Halalkalibacter</taxon>
    </lineage>
</organism>
<dbReference type="CDD" id="cd08054">
    <property type="entry name" value="gp6"/>
    <property type="match status" value="1"/>
</dbReference>
<comment type="caution">
    <text evidence="1">The sequence shown here is derived from an EMBL/GenBank/DDBJ whole genome shotgun (WGS) entry which is preliminary data.</text>
</comment>
<gene>
    <name evidence="1" type="ORF">JCM9140_3134</name>
</gene>
<dbReference type="NCBIfam" id="TIGR01560">
    <property type="entry name" value="put_DNA_pack"/>
    <property type="match status" value="1"/>
</dbReference>
<proteinExistence type="predicted"/>
<reference evidence="1" key="1">
    <citation type="journal article" date="2014" name="Genome Announc.">
        <title>Draft Genome Sequences of Three Alkaliphilic Bacillus Strains, Bacillus wakoensis JCM 9140T, Bacillus akibai JCM 9157T, and Bacillus hemicellulosilyticus JCM 9152T.</title>
        <authorList>
            <person name="Yuki M."/>
            <person name="Oshima K."/>
            <person name="Suda W."/>
            <person name="Oshida Y."/>
            <person name="Kitamura K."/>
            <person name="Iida T."/>
            <person name="Hattori M."/>
            <person name="Ohkuma M."/>
        </authorList>
    </citation>
    <scope>NUCLEOTIDE SEQUENCE [LARGE SCALE GENOMIC DNA]</scope>
    <source>
        <strain evidence="1">JCM 9140</strain>
    </source>
</reference>
<protein>
    <submittedName>
        <fullName evidence="1">Phage-related protein</fullName>
    </submittedName>
</protein>
<dbReference type="Gene3D" id="1.10.3230.30">
    <property type="entry name" value="Phage gp6-like head-tail connector protein"/>
    <property type="match status" value="1"/>
</dbReference>
<dbReference type="RefSeq" id="WP_034747573.1">
    <property type="nucleotide sequence ID" value="NZ_BAUT01000037.1"/>
</dbReference>
<dbReference type="InterPro" id="IPR006450">
    <property type="entry name" value="Phage_HK97_gp6-like"/>
</dbReference>
<dbReference type="EMBL" id="BAUT01000037">
    <property type="protein sequence ID" value="GAE27023.1"/>
    <property type="molecule type" value="Genomic_DNA"/>
</dbReference>
<dbReference type="Pfam" id="PF05135">
    <property type="entry name" value="Phage_connect_1"/>
    <property type="match status" value="1"/>
</dbReference>
<evidence type="ECO:0000313" key="2">
    <source>
        <dbReference type="Proteomes" id="UP000018890"/>
    </source>
</evidence>
<accession>W4Q5Q3</accession>
<evidence type="ECO:0000313" key="1">
    <source>
        <dbReference type="EMBL" id="GAE27023.1"/>
    </source>
</evidence>
<dbReference type="AlphaFoldDB" id="W4Q5Q3"/>
<dbReference type="InterPro" id="IPR021146">
    <property type="entry name" value="Phage_gp6-like_head-tail"/>
</dbReference>
<dbReference type="Proteomes" id="UP000018890">
    <property type="component" value="Unassembled WGS sequence"/>
</dbReference>
<sequence length="92" mass="10646">MNLPEVKEWLRIDGNDEDSTLDMLIGASQDFLRNSTGYEYEESNNLAKMYCLVLITDWYENRELIGEKPSDKIRLTIQSIATQLKYSYGGDD</sequence>
<dbReference type="OrthoDB" id="5654at2"/>
<name>W4Q5Q3_9BACI</name>
<keyword evidence="2" id="KW-1185">Reference proteome</keyword>
<dbReference type="STRING" id="1236970.JCM9140_3134"/>